<accession>A0ABS5KMZ3</accession>
<reference evidence="3 4" key="1">
    <citation type="submission" date="2020-02" db="EMBL/GenBank/DDBJ databases">
        <title>Acidophilic actinobacteria isolated from forest soil.</title>
        <authorList>
            <person name="Golinska P."/>
        </authorList>
    </citation>
    <scope>NUCLEOTIDE SEQUENCE [LARGE SCALE GENOMIC DNA]</scope>
    <source>
        <strain evidence="3 4">NL8</strain>
    </source>
</reference>
<sequence length="1322" mass="138197">MTLATVFVVGAAQTSVATTVQKPPDSPSGKRQTSNQPQSPAAQSDRVNDPDQVLPRDWRTSTDRAVQVVGDGNGLHVLVADSKNAYQWREATVLSEPGLTDDQWIGNACVTGSGTHAVVSYAPRSASNDATMFERGAFAAVVDLDTGKVTKLPVTTTLAYFSPGCGVGESAVLTQENSAAGQTRLIPIDAATGSVGKIVTVPGQITSAVPVGNKLLGAKGSVLDSIDGSGAVTEVAHGKGTLFDLHPDAHNGLDYVEQDASSATAKRMAGGTVSILGSGPASAVGIAAGTAGRVFITGEAKTVKALPGDVMQVAADVDSMVSTEARLVVRSAQPADLGQRMAQTRVAGSPEADASVPAPFSIKADIAGTSKSVDFTVASDQQSPAGGGVPTPALMRMAPTSKAHGVGTAATTGSPTDPVDADRSCSVARNDANTQVYQPTPNQVEWAVDDAVRGILNVQRPTNWKNSGLAAWTPQGMFPSIPLVGTDGQPLPGSTARVPAQVLLGVLAQESNLWQATGHALPGEYGNPLVANFYGVKVSATPGYDPGSWAVNWSKADCGYGVGQVTDGMRMAGQEKPGEVALPPDEQTAVAVDYATNIAASLRILESKWNELHMLAQPITLNNDDPSKLENWFAALWDYNEGLNIPTAGMTAWGLGWLNNPANPNYPPNRHPFLDNNTYSDAGHPQDWPYEEKVLGWAAWPIDAGYSYDDNGLQNNGNTHGYQAAWWNAVGDRTTVKPPLNAFCDASNGCDPTNPPKCTTLACNQALWYHQSVTWKTCPADCGNETMTYKTPRSEPGDAHGTTYPTTGDCVLPNAPNTSVVTSVPDSAPIQVGCASGSKTAVDAGSFAFNFYGDASGAYEAKEDLHQLSAGFDGHMWFAHTRGAGTQGAQYNYGGGPGGNLTVTGTWTPSAKLNGWVRVMTHIPDIAATTQQAAYVINTGDGKSETRIINTHLRQNTWVSLGTFQFTNSGSGPTSVSLSNTTMDGDGTGSADIAWDAIAFQQLPGQPSDFVVAMGDSYSSGEGAEPYLPGTDVGPYASQDTSTSPDATWNACRQSQNSWIRLTTLPHQTNTIGKTADVFGDSLDYQSTACSGAYTYNFGPGELVDTKTNQPIWGTMGQYHEVPQIAAGFLDEHTTLVALTIGGNDAGFSDVVKHCVELDCPADSKVKGDIVAATANIPGVLAAIHDKAPNAKIVLLGYPELFNAPNVILGCSVMASSNASQLNGWADYMETHEADAVATAVASQAHVPATFYWPNAEFSNHRICDNATSGINDAVAAPTGPGDFSCPGSKLPCGSMESYHPNNTGTPIYAAAFLNALRAANY</sequence>
<dbReference type="InterPro" id="IPR033803">
    <property type="entry name" value="CBD-like_Golvesin-Xly"/>
</dbReference>
<dbReference type="EMBL" id="JAAFYZ010000028">
    <property type="protein sequence ID" value="MBS2547432.1"/>
    <property type="molecule type" value="Genomic_DNA"/>
</dbReference>
<evidence type="ECO:0000313" key="3">
    <source>
        <dbReference type="EMBL" id="MBS2547432.1"/>
    </source>
</evidence>
<comment type="caution">
    <text evidence="3">The sequence shown here is derived from an EMBL/GenBank/DDBJ whole genome shotgun (WGS) entry which is preliminary data.</text>
</comment>
<name>A0ABS5KMZ3_9ACTN</name>
<dbReference type="InterPro" id="IPR037460">
    <property type="entry name" value="SEST-like"/>
</dbReference>
<keyword evidence="4" id="KW-1185">Reference proteome</keyword>
<feature type="region of interest" description="Disordered" evidence="1">
    <location>
        <begin position="14"/>
        <end position="53"/>
    </location>
</feature>
<dbReference type="CDD" id="cd01823">
    <property type="entry name" value="SEST_like"/>
    <property type="match status" value="1"/>
</dbReference>
<feature type="domain" description="Golvesin/Xly CBD-like" evidence="2">
    <location>
        <begin position="876"/>
        <end position="986"/>
    </location>
</feature>
<evidence type="ECO:0000256" key="1">
    <source>
        <dbReference type="SAM" id="MobiDB-lite"/>
    </source>
</evidence>
<dbReference type="PANTHER" id="PTHR37981:SF1">
    <property type="entry name" value="SGNH HYDROLASE-TYPE ESTERASE DOMAIN-CONTAINING PROTEIN"/>
    <property type="match status" value="1"/>
</dbReference>
<gene>
    <name evidence="3" type="ORF">KGQ19_11170</name>
</gene>
<dbReference type="Proteomes" id="UP000730482">
    <property type="component" value="Unassembled WGS sequence"/>
</dbReference>
<dbReference type="Pfam" id="PF25275">
    <property type="entry name" value="Golvesin_C"/>
    <property type="match status" value="1"/>
</dbReference>
<evidence type="ECO:0000313" key="4">
    <source>
        <dbReference type="Proteomes" id="UP000730482"/>
    </source>
</evidence>
<dbReference type="InterPro" id="IPR036514">
    <property type="entry name" value="SGNH_hydro_sf"/>
</dbReference>
<dbReference type="Gene3D" id="3.40.50.1110">
    <property type="entry name" value="SGNH hydrolase"/>
    <property type="match status" value="1"/>
</dbReference>
<dbReference type="GO" id="GO:0016787">
    <property type="term" value="F:hydrolase activity"/>
    <property type="evidence" value="ECO:0007669"/>
    <property type="project" value="UniProtKB-KW"/>
</dbReference>
<feature type="compositionally biased region" description="Polar residues" evidence="1">
    <location>
        <begin position="29"/>
        <end position="42"/>
    </location>
</feature>
<protein>
    <submittedName>
        <fullName evidence="3">SGNH/GDSL hydrolase family protein</fullName>
    </submittedName>
</protein>
<evidence type="ECO:0000259" key="2">
    <source>
        <dbReference type="Pfam" id="PF25275"/>
    </source>
</evidence>
<dbReference type="PANTHER" id="PTHR37981">
    <property type="entry name" value="LIPASE 2"/>
    <property type="match status" value="1"/>
</dbReference>
<keyword evidence="3" id="KW-0378">Hydrolase</keyword>
<dbReference type="RefSeq" id="WP_212009019.1">
    <property type="nucleotide sequence ID" value="NZ_JAAFYZ010000028.1"/>
</dbReference>
<organism evidence="3 4">
    <name type="scientific">Catenulispora pinistramenti</name>
    <dbReference type="NCBI Taxonomy" id="2705254"/>
    <lineage>
        <taxon>Bacteria</taxon>
        <taxon>Bacillati</taxon>
        <taxon>Actinomycetota</taxon>
        <taxon>Actinomycetes</taxon>
        <taxon>Catenulisporales</taxon>
        <taxon>Catenulisporaceae</taxon>
        <taxon>Catenulispora</taxon>
    </lineage>
</organism>
<proteinExistence type="predicted"/>
<dbReference type="SUPFAM" id="SSF52266">
    <property type="entry name" value="SGNH hydrolase"/>
    <property type="match status" value="1"/>
</dbReference>